<evidence type="ECO:0000313" key="2">
    <source>
        <dbReference type="EMBL" id="KFI60815.1"/>
    </source>
</evidence>
<dbReference type="AlphaFoldDB" id="A0A087APW5"/>
<dbReference type="EMBL" id="JGYX01000003">
    <property type="protein sequence ID" value="KFI60815.1"/>
    <property type="molecule type" value="Genomic_DNA"/>
</dbReference>
<dbReference type="InterPro" id="IPR029058">
    <property type="entry name" value="AB_hydrolase_fold"/>
</dbReference>
<dbReference type="Proteomes" id="UP000029046">
    <property type="component" value="Unassembled WGS sequence"/>
</dbReference>
<evidence type="ECO:0000259" key="1">
    <source>
        <dbReference type="Pfam" id="PF07819"/>
    </source>
</evidence>
<sequence>MNTTTLLSTPVPADGLPASPSLHALAPADASPLGTLPMASITPFAAQVCRCRQAAADTYTLVRTAAQSSANAAQSTAVTVATAERLDWIGNAATMFRQRLRELNARAGLFADRAQARCSSVGRCAMNWQVTSTISGGHAHSAATLEEYSGCAAALNDAARQWSTLAATWNTTMMQVGGLRMSAPLCPALQSGNVAAAGHVTLPFQRIVDDCGDHIRQCRLFSDELTEMAELLIRAYSLYSEAERTTQRVVTELIQVGAALFPGHAAAATAAIAVGGFIGGSLAEGGTNGIHALDATAWAQEGLMSGLASKVAGIGGLKGALSTDEVNRAAGGIASVTAPLYGALQGDALQVKQVYSRTEVVRESHSVAEAMENLRRLGEERLGKIDLNSGLEYGTIAIQEYRKADGSSSWLVTIPGTDGKLDSPFGWPQNVELMSSDPEQRMHADSARMVLEAMERAGIGKDEPVALIGHSQGGIVAAAIASDMADQYTFEHVVTCGSPVANHPIPERTWVTSVEIDDELVAALDGAANPATENWLTVTGTVHKAPGNLTTSVSEEGYCVPGIGPGAEDPFTAASVRDTGEDKEITHWLKYHQAAYQNATDLGSPAVQRHEAHFQEVLDGELVSTTYWQGRMTAYATMAPGEPVNPPRL</sequence>
<organism evidence="2 3">
    <name type="scientific">Bifidobacterium pullorum subsp. gallinarum</name>
    <dbReference type="NCBI Taxonomy" id="78344"/>
    <lineage>
        <taxon>Bacteria</taxon>
        <taxon>Bacillati</taxon>
        <taxon>Actinomycetota</taxon>
        <taxon>Actinomycetes</taxon>
        <taxon>Bifidobacteriales</taxon>
        <taxon>Bifidobacteriaceae</taxon>
        <taxon>Bifidobacterium</taxon>
    </lineage>
</organism>
<reference evidence="2 3" key="1">
    <citation type="submission" date="2014-03" db="EMBL/GenBank/DDBJ databases">
        <title>Genomics of Bifidobacteria.</title>
        <authorList>
            <person name="Ventura M."/>
            <person name="Milani C."/>
            <person name="Lugli G.A."/>
        </authorList>
    </citation>
    <scope>NUCLEOTIDE SEQUENCE [LARGE SCALE GENOMIC DNA]</scope>
    <source>
        <strain evidence="2 3">LMG 11586</strain>
    </source>
</reference>
<proteinExistence type="predicted"/>
<dbReference type="Gene3D" id="3.40.50.1820">
    <property type="entry name" value="alpha/beta hydrolase"/>
    <property type="match status" value="1"/>
</dbReference>
<protein>
    <submittedName>
        <fullName evidence="2">PGAP1-like domain protein</fullName>
    </submittedName>
</protein>
<dbReference type="InterPro" id="IPR012908">
    <property type="entry name" value="PGAP1-ab_dom-like"/>
</dbReference>
<comment type="caution">
    <text evidence="2">The sequence shown here is derived from an EMBL/GenBank/DDBJ whole genome shotgun (WGS) entry which is preliminary data.</text>
</comment>
<name>A0A087APW5_9BIFI</name>
<dbReference type="GO" id="GO:0016788">
    <property type="term" value="F:hydrolase activity, acting on ester bonds"/>
    <property type="evidence" value="ECO:0007669"/>
    <property type="project" value="InterPro"/>
</dbReference>
<dbReference type="eggNOG" id="COG1075">
    <property type="taxonomic scope" value="Bacteria"/>
</dbReference>
<keyword evidence="3" id="KW-1185">Reference proteome</keyword>
<accession>A0A087APW5</accession>
<dbReference type="Pfam" id="PF07819">
    <property type="entry name" value="PGAP1"/>
    <property type="match status" value="1"/>
</dbReference>
<feature type="domain" description="GPI inositol-deacylase PGAP1-like alpha/beta" evidence="1">
    <location>
        <begin position="458"/>
        <end position="531"/>
    </location>
</feature>
<gene>
    <name evidence="2" type="ORF">BIGA_1287</name>
</gene>
<evidence type="ECO:0000313" key="3">
    <source>
        <dbReference type="Proteomes" id="UP000029046"/>
    </source>
</evidence>
<dbReference type="SUPFAM" id="SSF53474">
    <property type="entry name" value="alpha/beta-Hydrolases"/>
    <property type="match status" value="1"/>
</dbReference>